<accession>A0A7W9ZMH3</accession>
<organism evidence="1 2">
    <name type="scientific">Rhizobium leguminosarum</name>
    <dbReference type="NCBI Taxonomy" id="384"/>
    <lineage>
        <taxon>Bacteria</taxon>
        <taxon>Pseudomonadati</taxon>
        <taxon>Pseudomonadota</taxon>
        <taxon>Alphaproteobacteria</taxon>
        <taxon>Hyphomicrobiales</taxon>
        <taxon>Rhizobiaceae</taxon>
        <taxon>Rhizobium/Agrobacterium group</taxon>
        <taxon>Rhizobium</taxon>
    </lineage>
</organism>
<comment type="caution">
    <text evidence="1">The sequence shown here is derived from an EMBL/GenBank/DDBJ whole genome shotgun (WGS) entry which is preliminary data.</text>
</comment>
<dbReference type="Proteomes" id="UP000517187">
    <property type="component" value="Unassembled WGS sequence"/>
</dbReference>
<gene>
    <name evidence="1" type="ORF">GGE66_000339</name>
</gene>
<name>A0A7W9ZMH3_RHILE</name>
<reference evidence="1 2" key="1">
    <citation type="submission" date="2020-08" db="EMBL/GenBank/DDBJ databases">
        <title>Genomic Encyclopedia of Type Strains, Phase IV (KMG-V): Genome sequencing to study the core and pangenomes of soil and plant-associated prokaryotes.</title>
        <authorList>
            <person name="Whitman W."/>
        </authorList>
    </citation>
    <scope>NUCLEOTIDE SEQUENCE [LARGE SCALE GENOMIC DNA]</scope>
    <source>
        <strain evidence="1 2">SEMIA 4011</strain>
    </source>
</reference>
<dbReference type="EMBL" id="JACIIJ010000001">
    <property type="protein sequence ID" value="MBB6219395.1"/>
    <property type="molecule type" value="Genomic_DNA"/>
</dbReference>
<evidence type="ECO:0000313" key="2">
    <source>
        <dbReference type="Proteomes" id="UP000517187"/>
    </source>
</evidence>
<evidence type="ECO:0000313" key="1">
    <source>
        <dbReference type="EMBL" id="MBB6219395.1"/>
    </source>
</evidence>
<protein>
    <submittedName>
        <fullName evidence="1">Uncharacterized protein</fullName>
    </submittedName>
</protein>
<proteinExistence type="predicted"/>
<dbReference type="AlphaFoldDB" id="A0A7W9ZMH3"/>
<sequence length="137" mass="15567">MSMTKQDISSRHFQRKISHFCELRIAPIASKRVLENVRPFLISLIIYRKPPPILNGRIDWTTIGQACGIETELTAELKKELRPGLDAITRWLGASPAEDVQWMCSYRFNGSFSCQCIRLMSSISRLTGKRTANVPSL</sequence>